<dbReference type="Gene3D" id="3.30.565.60">
    <property type="match status" value="1"/>
</dbReference>
<proteinExistence type="predicted"/>
<organism evidence="3 4">
    <name type="scientific">Paractinoplanes tereljensis</name>
    <dbReference type="NCBI Taxonomy" id="571912"/>
    <lineage>
        <taxon>Bacteria</taxon>
        <taxon>Bacillati</taxon>
        <taxon>Actinomycetota</taxon>
        <taxon>Actinomycetes</taxon>
        <taxon>Micromonosporales</taxon>
        <taxon>Micromonosporaceae</taxon>
        <taxon>Paractinoplanes</taxon>
    </lineage>
</organism>
<dbReference type="Gene3D" id="1.10.10.10">
    <property type="entry name" value="Winged helix-like DNA-binding domain superfamily/Winged helix DNA-binding domain"/>
    <property type="match status" value="1"/>
</dbReference>
<dbReference type="Pfam" id="PF13749">
    <property type="entry name" value="HATPase_c_4"/>
    <property type="match status" value="1"/>
</dbReference>
<dbReference type="Pfam" id="PF04326">
    <property type="entry name" value="SLFN_AlbA_2"/>
    <property type="match status" value="1"/>
</dbReference>
<dbReference type="InterPro" id="IPR038475">
    <property type="entry name" value="RecG_C_sf"/>
</dbReference>
<comment type="caution">
    <text evidence="3">The sequence shown here is derived from an EMBL/GenBank/DDBJ whole genome shotgun (WGS) entry which is preliminary data.</text>
</comment>
<feature type="region of interest" description="Disordered" evidence="1">
    <location>
        <begin position="552"/>
        <end position="575"/>
    </location>
</feature>
<dbReference type="PANTHER" id="PTHR30595:SF6">
    <property type="entry name" value="SCHLAFEN ALBA-2 DOMAIN-CONTAINING PROTEIN"/>
    <property type="match status" value="1"/>
</dbReference>
<accession>A0A919NKZ2</accession>
<reference evidence="3" key="1">
    <citation type="submission" date="2021-01" db="EMBL/GenBank/DDBJ databases">
        <title>Whole genome shotgun sequence of Actinoplanes tereljensis NBRC 105297.</title>
        <authorList>
            <person name="Komaki H."/>
            <person name="Tamura T."/>
        </authorList>
    </citation>
    <scope>NUCLEOTIDE SEQUENCE</scope>
    <source>
        <strain evidence="3">NBRC 105297</strain>
    </source>
</reference>
<dbReference type="SUPFAM" id="SSF46785">
    <property type="entry name" value="Winged helix' DNA-binding domain"/>
    <property type="match status" value="1"/>
</dbReference>
<name>A0A919NKZ2_9ACTN</name>
<evidence type="ECO:0000313" key="3">
    <source>
        <dbReference type="EMBL" id="GIF19904.1"/>
    </source>
</evidence>
<dbReference type="InterPro" id="IPR007421">
    <property type="entry name" value="Schlafen_AlbA_2_dom"/>
</dbReference>
<evidence type="ECO:0000313" key="4">
    <source>
        <dbReference type="Proteomes" id="UP000623608"/>
    </source>
</evidence>
<sequence length="575" mass="62880">MDKQQLTRLVDLLRRSGSDLCDVEVKAAAGGLPKALRDTLSAFSNDRGGTVILGLEEGNEFRPANGFDAAKTSSALASTCNDELQPPVRTEIEIVEFEDALVVVAEISELDPRFKPCFVAARGEYNGSFTRGGDGDRRLTDFEIHLLHTNRGQPNDDRQPVAAATLADLDAAETQVLVTRVRQRQPRAFANLDESQILRRLNVVAEDEEGIVRPTLGGLLALGTYPQQFFPQLNATLVAYPGKSAADVPANGPRFLDNRSFDGPIPVIVDEVVTAVLRNTSVRSFVDGNGRTDVYDYPAEVVREAVANALLHRDYSTYSRGTPVQITLYADRLVIANPGGLFGAVTEDDLGGEGVTSSRNPVLAKLLQDIRLPETGRMACENRASGIPTMLRELRRAGSPPPEFHNRITRFKVVLPRHALLDDATTAWIVSLGQSGLTTSQHLALAEMRTGRTVTNGTMRNLGLEAHRATSELSDLVNRGVAVRIGERRHARYVLAPEADDPTPSRADGTPEELVWRTLADGTELSRRDIEQRTGLSYMKVLRALKALEDSGRVTPTAPGRSPLRRYRRNGPGLW</sequence>
<evidence type="ECO:0000259" key="2">
    <source>
        <dbReference type="Pfam" id="PF04326"/>
    </source>
</evidence>
<dbReference type="EMBL" id="BOMY01000018">
    <property type="protein sequence ID" value="GIF19904.1"/>
    <property type="molecule type" value="Genomic_DNA"/>
</dbReference>
<gene>
    <name evidence="3" type="ORF">Ate02nite_26340</name>
</gene>
<dbReference type="InterPro" id="IPR038461">
    <property type="entry name" value="Schlafen_AlbA_2_dom_sf"/>
</dbReference>
<feature type="domain" description="Schlafen AlbA-2" evidence="2">
    <location>
        <begin position="23"/>
        <end position="138"/>
    </location>
</feature>
<dbReference type="PANTHER" id="PTHR30595">
    <property type="entry name" value="GLPR-RELATED TRANSCRIPTIONAL REPRESSOR"/>
    <property type="match status" value="1"/>
</dbReference>
<dbReference type="InterPro" id="IPR036388">
    <property type="entry name" value="WH-like_DNA-bd_sf"/>
</dbReference>
<dbReference type="Gene3D" id="3.30.950.30">
    <property type="entry name" value="Schlafen, AAA domain"/>
    <property type="match status" value="1"/>
</dbReference>
<evidence type="ECO:0000256" key="1">
    <source>
        <dbReference type="SAM" id="MobiDB-lite"/>
    </source>
</evidence>
<dbReference type="Proteomes" id="UP000623608">
    <property type="component" value="Unassembled WGS sequence"/>
</dbReference>
<protein>
    <submittedName>
        <fullName evidence="3">Dihydroorotate dehydrogenase</fullName>
    </submittedName>
</protein>
<dbReference type="AlphaFoldDB" id="A0A919NKZ2"/>
<dbReference type="RefSeq" id="WP_203804839.1">
    <property type="nucleotide sequence ID" value="NZ_BOMY01000018.1"/>
</dbReference>
<dbReference type="InterPro" id="IPR036390">
    <property type="entry name" value="WH_DNA-bd_sf"/>
</dbReference>
<keyword evidence="4" id="KW-1185">Reference proteome</keyword>